<comment type="caution">
    <text evidence="2">The sequence shown here is derived from an EMBL/GenBank/DDBJ whole genome shotgun (WGS) entry which is preliminary data.</text>
</comment>
<reference evidence="2 3" key="1">
    <citation type="submission" date="2012-12" db="EMBL/GenBank/DDBJ databases">
        <authorList>
            <person name="Weinstock G."/>
            <person name="Sodergren E."/>
            <person name="Lobos E.A."/>
            <person name="Fulton L."/>
            <person name="Fulton R."/>
            <person name="Courtney L."/>
            <person name="Fronick C."/>
            <person name="O'Laughlin M."/>
            <person name="Godfrey J."/>
            <person name="Wilson R.M."/>
            <person name="Miner T."/>
            <person name="Farmer C."/>
            <person name="Delehaunty K."/>
            <person name="Cordes M."/>
            <person name="Minx P."/>
            <person name="Tomlinson C."/>
            <person name="Chen J."/>
            <person name="Wollam A."/>
            <person name="Pepin K.H."/>
            <person name="Bhonagiri V."/>
            <person name="Zhang X."/>
            <person name="Suruliraj S."/>
            <person name="Antonio M."/>
            <person name="Secka O."/>
            <person name="Thomas J."/>
            <person name="Warren W."/>
            <person name="Mitreva M."/>
            <person name="Mardis E.R."/>
            <person name="Wilson R.K."/>
        </authorList>
    </citation>
    <scope>NUCLEOTIDE SEQUENCE [LARGE SCALE GENOMIC DNA]</scope>
    <source>
        <strain evidence="2 3">HP260AFii</strain>
    </source>
</reference>
<protein>
    <recommendedName>
        <fullName evidence="4">Outer membrane protein</fullName>
    </recommendedName>
</protein>
<keyword evidence="1" id="KW-0472">Membrane</keyword>
<proteinExistence type="predicted"/>
<dbReference type="AlphaFoldDB" id="A0ABC9S7Q6"/>
<keyword evidence="1" id="KW-1133">Transmembrane helix</keyword>
<evidence type="ECO:0000256" key="1">
    <source>
        <dbReference type="SAM" id="Phobius"/>
    </source>
</evidence>
<evidence type="ECO:0008006" key="4">
    <source>
        <dbReference type="Google" id="ProtNLM"/>
    </source>
</evidence>
<gene>
    <name evidence="2" type="ORF">HMPREF1449_01592</name>
</gene>
<dbReference type="EMBL" id="APEZ01000077">
    <property type="protein sequence ID" value="EMH64505.1"/>
    <property type="molecule type" value="Genomic_DNA"/>
</dbReference>
<evidence type="ECO:0000313" key="3">
    <source>
        <dbReference type="Proteomes" id="UP000011945"/>
    </source>
</evidence>
<sequence length="64" mass="7383">MISFFALYCGVIFENGNQLALNGGFMGNAWVFLAVFRFLKTQSFKNFNLLSQKFLIFKQTLSFI</sequence>
<accession>A0ABC9S7Q6</accession>
<feature type="transmembrane region" description="Helical" evidence="1">
    <location>
        <begin position="20"/>
        <end position="39"/>
    </location>
</feature>
<evidence type="ECO:0000313" key="2">
    <source>
        <dbReference type="EMBL" id="EMH64505.1"/>
    </source>
</evidence>
<organism evidence="2 3">
    <name type="scientific">Helicobacter pylori HP260AFii</name>
    <dbReference type="NCBI Taxonomy" id="1159077"/>
    <lineage>
        <taxon>Bacteria</taxon>
        <taxon>Pseudomonadati</taxon>
        <taxon>Campylobacterota</taxon>
        <taxon>Epsilonproteobacteria</taxon>
        <taxon>Campylobacterales</taxon>
        <taxon>Helicobacteraceae</taxon>
        <taxon>Helicobacter</taxon>
    </lineage>
</organism>
<name>A0ABC9S7Q6_HELPX</name>
<dbReference type="Proteomes" id="UP000011945">
    <property type="component" value="Unassembled WGS sequence"/>
</dbReference>
<keyword evidence="1" id="KW-0812">Transmembrane</keyword>